<dbReference type="PRINTS" id="PR00455">
    <property type="entry name" value="HTHTETR"/>
</dbReference>
<feature type="domain" description="HTH tetR-type" evidence="3">
    <location>
        <begin position="7"/>
        <end position="67"/>
    </location>
</feature>
<proteinExistence type="predicted"/>
<keyword evidence="1 2" id="KW-0238">DNA-binding</keyword>
<dbReference type="InterPro" id="IPR009057">
    <property type="entry name" value="Homeodomain-like_sf"/>
</dbReference>
<accession>A0A7D4UQK5</accession>
<evidence type="ECO:0000313" key="5">
    <source>
        <dbReference type="Proteomes" id="UP000505355"/>
    </source>
</evidence>
<feature type="DNA-binding region" description="H-T-H motif" evidence="2">
    <location>
        <begin position="30"/>
        <end position="49"/>
    </location>
</feature>
<dbReference type="Proteomes" id="UP000505355">
    <property type="component" value="Chromosome"/>
</dbReference>
<dbReference type="Pfam" id="PF00440">
    <property type="entry name" value="TetR_N"/>
    <property type="match status" value="1"/>
</dbReference>
<dbReference type="InterPro" id="IPR032551">
    <property type="entry name" value="BscR_C"/>
</dbReference>
<evidence type="ECO:0000313" key="4">
    <source>
        <dbReference type="EMBL" id="QKJ33240.1"/>
    </source>
</evidence>
<gene>
    <name evidence="4" type="ORF">HQ865_21720</name>
</gene>
<dbReference type="InterPro" id="IPR001647">
    <property type="entry name" value="HTH_TetR"/>
</dbReference>
<dbReference type="EMBL" id="CP054139">
    <property type="protein sequence ID" value="QKJ33240.1"/>
    <property type="molecule type" value="Genomic_DNA"/>
</dbReference>
<dbReference type="PANTHER" id="PTHR30055:SF222">
    <property type="entry name" value="REGULATORY PROTEIN"/>
    <property type="match status" value="1"/>
</dbReference>
<dbReference type="SUPFAM" id="SSF48498">
    <property type="entry name" value="Tetracyclin repressor-like, C-terminal domain"/>
    <property type="match status" value="1"/>
</dbReference>
<evidence type="ECO:0000256" key="2">
    <source>
        <dbReference type="PROSITE-ProRule" id="PRU00335"/>
    </source>
</evidence>
<dbReference type="Gene3D" id="1.10.357.10">
    <property type="entry name" value="Tetracycline Repressor, domain 2"/>
    <property type="match status" value="1"/>
</dbReference>
<name>A0A7D4UQK5_9SPHI</name>
<evidence type="ECO:0000259" key="3">
    <source>
        <dbReference type="PROSITE" id="PS50977"/>
    </source>
</evidence>
<dbReference type="PROSITE" id="PS50977">
    <property type="entry name" value="HTH_TETR_2"/>
    <property type="match status" value="1"/>
</dbReference>
<dbReference type="PANTHER" id="PTHR30055">
    <property type="entry name" value="HTH-TYPE TRANSCRIPTIONAL REGULATOR RUTR"/>
    <property type="match status" value="1"/>
</dbReference>
<dbReference type="InterPro" id="IPR050109">
    <property type="entry name" value="HTH-type_TetR-like_transc_reg"/>
</dbReference>
<reference evidence="4 5" key="1">
    <citation type="submission" date="2020-05" db="EMBL/GenBank/DDBJ databases">
        <title>Mucilaginibacter mali sp. nov.</title>
        <authorList>
            <person name="Kim H.S."/>
            <person name="Lee K.C."/>
            <person name="Suh M.K."/>
            <person name="Kim J.-S."/>
            <person name="Han K.-I."/>
            <person name="Eom M.K."/>
            <person name="Shin Y.K."/>
            <person name="Lee J.-S."/>
        </authorList>
    </citation>
    <scope>NUCLEOTIDE SEQUENCE [LARGE SCALE GENOMIC DNA]</scope>
    <source>
        <strain evidence="4 5">G2-14</strain>
    </source>
</reference>
<evidence type="ECO:0000256" key="1">
    <source>
        <dbReference type="ARBA" id="ARBA00023125"/>
    </source>
</evidence>
<protein>
    <submittedName>
        <fullName evidence="4">TetR/AcrR family transcriptional regulator</fullName>
    </submittedName>
</protein>
<keyword evidence="5" id="KW-1185">Reference proteome</keyword>
<dbReference type="GO" id="GO:0003677">
    <property type="term" value="F:DNA binding"/>
    <property type="evidence" value="ECO:0007669"/>
    <property type="project" value="UniProtKB-UniRule"/>
</dbReference>
<dbReference type="SUPFAM" id="SSF46689">
    <property type="entry name" value="Homeodomain-like"/>
    <property type="match status" value="1"/>
</dbReference>
<dbReference type="Pfam" id="PF16295">
    <property type="entry name" value="TetR_C_10"/>
    <property type="match status" value="1"/>
</dbReference>
<dbReference type="InterPro" id="IPR036271">
    <property type="entry name" value="Tet_transcr_reg_TetR-rel_C_sf"/>
</dbReference>
<dbReference type="KEGG" id="mmab:HQ865_21720"/>
<dbReference type="AlphaFoldDB" id="A0A7D4UQK5"/>
<organism evidence="4 5">
    <name type="scientific">Mucilaginibacter mali</name>
    <dbReference type="NCBI Taxonomy" id="2740462"/>
    <lineage>
        <taxon>Bacteria</taxon>
        <taxon>Pseudomonadati</taxon>
        <taxon>Bacteroidota</taxon>
        <taxon>Sphingobacteriia</taxon>
        <taxon>Sphingobacteriales</taxon>
        <taxon>Sphingobacteriaceae</taxon>
        <taxon>Mucilaginibacter</taxon>
    </lineage>
</organism>
<sequence length="194" mass="22525">MNHSTVLDKQKQILDAALGLFVAHGFHGTPTSKIAQDAGVANGTLFHYYKTKDDLVAGLYNHIKEELATAMSAIIHESDFITPKFRNTFTHTLHWALQNRDKFYYIQQFERSPHMAKISKEAIEQQSVVLSKLIEEGIKKKLLQTHPRDLIITLFNSQIFGLYQYLTSDEFTPEEERRIITEGYEMVWEMLKYK</sequence>